<dbReference type="Proteomes" id="UP001191004">
    <property type="component" value="Unassembled WGS sequence"/>
</dbReference>
<dbReference type="CDD" id="cd06664">
    <property type="entry name" value="IscU_like"/>
    <property type="match status" value="1"/>
</dbReference>
<dbReference type="SUPFAM" id="SSF82649">
    <property type="entry name" value="SufE/NifU"/>
    <property type="match status" value="1"/>
</dbReference>
<name>A0ABY0FKN2_9BACT</name>
<reference evidence="2 3" key="1">
    <citation type="journal article" date="2018" name="bioRxiv">
        <title>Evidence of independent acquisition and adaption of ultra-small bacteria to human hosts across the highly diverse yet reduced genomes of the phylum Saccharibacteria.</title>
        <authorList>
            <person name="McLean J.S."/>
            <person name="Bor B."/>
            <person name="To T.T."/>
            <person name="Liu Q."/>
            <person name="Kearns K.A."/>
            <person name="Solden L.M."/>
            <person name="Wrighton K.C."/>
            <person name="He X."/>
            <person name="Shi W."/>
        </authorList>
    </citation>
    <scope>NUCLEOTIDE SEQUENCE [LARGE SCALE GENOMIC DNA]</scope>
    <source>
        <strain evidence="2 3">TM7_KMM_G3_1_HOT_351</strain>
    </source>
</reference>
<dbReference type="EC" id="2.-.-.-" evidence="2"/>
<dbReference type="InterPro" id="IPR002871">
    <property type="entry name" value="NIF_FeS_clus_asmbl_NifU_N"/>
</dbReference>
<dbReference type="PANTHER" id="PTHR10093">
    <property type="entry name" value="IRON-SULFUR CLUSTER ASSEMBLY ENZYME NIFU HOMOLOG"/>
    <property type="match status" value="1"/>
</dbReference>
<accession>A0ABY0FKN2</accession>
<evidence type="ECO:0000313" key="2">
    <source>
        <dbReference type="EMBL" id="RYC73905.1"/>
    </source>
</evidence>
<keyword evidence="2" id="KW-0808">Transferase</keyword>
<organism evidence="2 3">
    <name type="scientific">Candidatus Nanosyncoccus nanoralicus</name>
    <dbReference type="NCBI Taxonomy" id="2171996"/>
    <lineage>
        <taxon>Bacteria</taxon>
        <taxon>Candidatus Saccharimonadota</taxon>
        <taxon>Candidatus Nanosyncoccalia</taxon>
        <taxon>Candidatus Nanosyncoccales</taxon>
        <taxon>Candidatus Nanosyncoccaceae</taxon>
        <taxon>Candidatus Nanosyncoccus</taxon>
    </lineage>
</organism>
<proteinExistence type="predicted"/>
<sequence>MYDEILLEHNLYPKNRGSIEGADIAKELKNASCGDKIIVQLKLEDGIITEGKFEGVGCAIALASADLMIESVKGKTLEEAKKMSRLFRTMILDEEEFESCGGEKQMGDAIALKIVGRMPARAKCAELAWQVFLNK</sequence>
<evidence type="ECO:0000313" key="3">
    <source>
        <dbReference type="Proteomes" id="UP001191004"/>
    </source>
</evidence>
<gene>
    <name evidence="2" type="primary">sufU</name>
    <name evidence="2" type="ORF">G3KMM_00133</name>
</gene>
<comment type="caution">
    <text evidence="2">The sequence shown here is derived from an EMBL/GenBank/DDBJ whole genome shotgun (WGS) entry which is preliminary data.</text>
</comment>
<dbReference type="Gene3D" id="3.90.1010.10">
    <property type="match status" value="1"/>
</dbReference>
<feature type="domain" description="NIF system FeS cluster assembly NifU N-terminal" evidence="1">
    <location>
        <begin position="2"/>
        <end position="90"/>
    </location>
</feature>
<reference evidence="2 3" key="2">
    <citation type="journal article" date="2020" name="Cell Rep.">
        <title>Acquisition and Adaptation of Ultra-small Parasitic Reduced Genome Bacteria to Mammalian Hosts.</title>
        <authorList>
            <person name="McLean J.S."/>
            <person name="Bor B."/>
            <person name="Kerns K.A."/>
            <person name="Liu Q."/>
            <person name="To T.T."/>
            <person name="Solden L."/>
            <person name="Hendrickson E.L."/>
            <person name="Wrighton K."/>
            <person name="Shi W."/>
            <person name="He X."/>
        </authorList>
    </citation>
    <scope>NUCLEOTIDE SEQUENCE [LARGE SCALE GENOMIC DNA]</scope>
    <source>
        <strain evidence="2 3">TM7_KMM_G3_1_HOT_351</strain>
    </source>
</reference>
<keyword evidence="3" id="KW-1185">Reference proteome</keyword>
<dbReference type="GO" id="GO:0016740">
    <property type="term" value="F:transferase activity"/>
    <property type="evidence" value="ECO:0007669"/>
    <property type="project" value="UniProtKB-KW"/>
</dbReference>
<dbReference type="RefSeq" id="WP_129604082.1">
    <property type="nucleotide sequence ID" value="NZ_PRLL01000002.1"/>
</dbReference>
<dbReference type="EMBL" id="PRLL01000002">
    <property type="protein sequence ID" value="RYC73905.1"/>
    <property type="molecule type" value="Genomic_DNA"/>
</dbReference>
<evidence type="ECO:0000259" key="1">
    <source>
        <dbReference type="Pfam" id="PF01592"/>
    </source>
</evidence>
<protein>
    <submittedName>
        <fullName evidence="2">Zinc-dependent sulfurtransferase SufU</fullName>
        <ecNumber evidence="2">2.-.-.-</ecNumber>
    </submittedName>
</protein>
<dbReference type="Pfam" id="PF01592">
    <property type="entry name" value="NifU_N"/>
    <property type="match status" value="1"/>
</dbReference>
<dbReference type="NCBIfam" id="TIGR01994">
    <property type="entry name" value="SUF_scaf_2"/>
    <property type="match status" value="1"/>
</dbReference>